<feature type="chain" id="PRO_5012827025" evidence="1">
    <location>
        <begin position="20"/>
        <end position="74"/>
    </location>
</feature>
<evidence type="ECO:0000313" key="3">
    <source>
        <dbReference type="Proteomes" id="UP000204551"/>
    </source>
</evidence>
<dbReference type="eggNOG" id="COG4771">
    <property type="taxonomic scope" value="Bacteria"/>
</dbReference>
<evidence type="ECO:0000256" key="1">
    <source>
        <dbReference type="SAM" id="SignalP"/>
    </source>
</evidence>
<dbReference type="SUPFAM" id="SSF49464">
    <property type="entry name" value="Carboxypeptidase regulatory domain-like"/>
    <property type="match status" value="1"/>
</dbReference>
<reference evidence="2 3" key="1">
    <citation type="submission" date="2017-07" db="EMBL/GenBank/DDBJ databases">
        <title>Genome Sequence of Arenibacter algicola Strain SMS7 Isolated from a culture of the Diatom Skeletonema marinoi.</title>
        <authorList>
            <person name="Topel M."/>
            <person name="Pinder M.I.M."/>
            <person name="Johansson O.N."/>
            <person name="Kourtchenko O."/>
            <person name="Godhe A."/>
            <person name="Clarke A.K."/>
        </authorList>
    </citation>
    <scope>NUCLEOTIDE SEQUENCE [LARGE SCALE GENOMIC DNA]</scope>
    <source>
        <strain evidence="2 3">SMS7</strain>
    </source>
</reference>
<dbReference type="Pfam" id="PF13715">
    <property type="entry name" value="CarbopepD_reg_2"/>
    <property type="match status" value="1"/>
</dbReference>
<dbReference type="EMBL" id="CP022515">
    <property type="protein sequence ID" value="ASO06920.1"/>
    <property type="molecule type" value="Genomic_DNA"/>
</dbReference>
<accession>A0A221V072</accession>
<proteinExistence type="predicted"/>
<dbReference type="InterPro" id="IPR008969">
    <property type="entry name" value="CarboxyPept-like_regulatory"/>
</dbReference>
<dbReference type="Proteomes" id="UP000204551">
    <property type="component" value="Chromosome"/>
</dbReference>
<organism evidence="2 3">
    <name type="scientific">Arenibacter algicola</name>
    <dbReference type="NCBI Taxonomy" id="616991"/>
    <lineage>
        <taxon>Bacteria</taxon>
        <taxon>Pseudomonadati</taxon>
        <taxon>Bacteroidota</taxon>
        <taxon>Flavobacteriia</taxon>
        <taxon>Flavobacteriales</taxon>
        <taxon>Flavobacteriaceae</taxon>
        <taxon>Arenibacter</taxon>
    </lineage>
</organism>
<sequence length="74" mass="7671">MKKALILSLALFSMLAMNAQQITVSGKVTDEVGTPLPGVNVVIKGTTKGSISDFDGNFSIDAESDAVLLLSSLT</sequence>
<protein>
    <submittedName>
        <fullName evidence="2">TonB-dependent receptor SusC</fullName>
    </submittedName>
</protein>
<feature type="signal peptide" evidence="1">
    <location>
        <begin position="1"/>
        <end position="19"/>
    </location>
</feature>
<keyword evidence="2" id="KW-0675">Receptor</keyword>
<dbReference type="KEGG" id="aalg:AREALGSMS7_03499"/>
<dbReference type="AlphaFoldDB" id="A0A221V072"/>
<name>A0A221V072_9FLAO</name>
<evidence type="ECO:0000313" key="2">
    <source>
        <dbReference type="EMBL" id="ASO06920.1"/>
    </source>
</evidence>
<gene>
    <name evidence="2" type="ORF">AREALGSMS7_03499</name>
</gene>
<dbReference type="Gene3D" id="2.60.40.1120">
    <property type="entry name" value="Carboxypeptidase-like, regulatory domain"/>
    <property type="match status" value="1"/>
</dbReference>
<keyword evidence="1" id="KW-0732">Signal</keyword>
<dbReference type="STRING" id="616991.GCA_000733925_01766"/>